<gene>
    <name evidence="3" type="ORF">BCV70DRAFT_200600</name>
</gene>
<evidence type="ECO:0000313" key="4">
    <source>
        <dbReference type="Proteomes" id="UP000246740"/>
    </source>
</evidence>
<evidence type="ECO:0000313" key="3">
    <source>
        <dbReference type="EMBL" id="PWY99675.1"/>
    </source>
</evidence>
<dbReference type="EMBL" id="KZ819194">
    <property type="protein sequence ID" value="PWY99675.1"/>
    <property type="molecule type" value="Genomic_DNA"/>
</dbReference>
<dbReference type="Pfam" id="PF12739">
    <property type="entry name" value="TRAPPC-Trs85"/>
    <property type="match status" value="1"/>
</dbReference>
<reference evidence="3 4" key="1">
    <citation type="journal article" date="2018" name="Mol. Biol. Evol.">
        <title>Broad Genomic Sampling Reveals a Smut Pathogenic Ancestry of the Fungal Clade Ustilaginomycotina.</title>
        <authorList>
            <person name="Kijpornyongpan T."/>
            <person name="Mondo S.J."/>
            <person name="Barry K."/>
            <person name="Sandor L."/>
            <person name="Lee J."/>
            <person name="Lipzen A."/>
            <person name="Pangilinan J."/>
            <person name="LaButti K."/>
            <person name="Hainaut M."/>
            <person name="Henrissat B."/>
            <person name="Grigoriev I.V."/>
            <person name="Spatafora J.W."/>
            <person name="Aime M.C."/>
        </authorList>
    </citation>
    <scope>NUCLEOTIDE SEQUENCE [LARGE SCALE GENOMIC DNA]</scope>
    <source>
        <strain evidence="3 4">MCA 3645</strain>
    </source>
</reference>
<proteinExistence type="predicted"/>
<keyword evidence="4" id="KW-1185">Reference proteome</keyword>
<name>A0A317XMX1_9BASI</name>
<dbReference type="InterPro" id="IPR024420">
    <property type="entry name" value="TRAPP_III_complex_Trs85"/>
</dbReference>
<dbReference type="GO" id="GO:1990072">
    <property type="term" value="C:TRAPPIII protein complex"/>
    <property type="evidence" value="ECO:0007669"/>
    <property type="project" value="TreeGrafter"/>
</dbReference>
<dbReference type="STRING" id="1882483.A0A317XMX1"/>
<feature type="domain" description="TPPC8 first Ig-like" evidence="2">
    <location>
        <begin position="752"/>
        <end position="941"/>
    </location>
</feature>
<accession>A0A317XMX1</accession>
<feature type="region of interest" description="Disordered" evidence="1">
    <location>
        <begin position="130"/>
        <end position="189"/>
    </location>
</feature>
<feature type="compositionally biased region" description="Polar residues" evidence="1">
    <location>
        <begin position="143"/>
        <end position="154"/>
    </location>
</feature>
<dbReference type="Pfam" id="PF24545">
    <property type="entry name" value="Ig_TPPC8_1st"/>
    <property type="match status" value="1"/>
</dbReference>
<dbReference type="PANTHER" id="PTHR12975:SF6">
    <property type="entry name" value="TRAFFICKING PROTEIN PARTICLE COMPLEX SUBUNIT 8"/>
    <property type="match status" value="1"/>
</dbReference>
<dbReference type="InParanoid" id="A0A317XMX1"/>
<dbReference type="Proteomes" id="UP000246740">
    <property type="component" value="Unassembled WGS sequence"/>
</dbReference>
<feature type="compositionally biased region" description="Acidic residues" evidence="1">
    <location>
        <begin position="162"/>
        <end position="174"/>
    </location>
</feature>
<evidence type="ECO:0000256" key="1">
    <source>
        <dbReference type="SAM" id="MobiDB-lite"/>
    </source>
</evidence>
<evidence type="ECO:0000259" key="2">
    <source>
        <dbReference type="Pfam" id="PF24545"/>
    </source>
</evidence>
<protein>
    <recommendedName>
        <fullName evidence="2">TPPC8 first Ig-like domain-containing protein</fullName>
    </recommendedName>
</protein>
<dbReference type="PANTHER" id="PTHR12975">
    <property type="entry name" value="TRANSPORT PROTEIN TRAPP"/>
    <property type="match status" value="1"/>
</dbReference>
<dbReference type="InterPro" id="IPR058541">
    <property type="entry name" value="Ig_TPPC8_1st"/>
</dbReference>
<organism evidence="3 4">
    <name type="scientific">Testicularia cyperi</name>
    <dbReference type="NCBI Taxonomy" id="1882483"/>
    <lineage>
        <taxon>Eukaryota</taxon>
        <taxon>Fungi</taxon>
        <taxon>Dikarya</taxon>
        <taxon>Basidiomycota</taxon>
        <taxon>Ustilaginomycotina</taxon>
        <taxon>Ustilaginomycetes</taxon>
        <taxon>Ustilaginales</taxon>
        <taxon>Anthracoideaceae</taxon>
        <taxon>Testicularia</taxon>
    </lineage>
</organism>
<dbReference type="OrthoDB" id="203724at2759"/>
<sequence>MSDLRIHSALSPRVAILSSPDVDRVTQLNGIPDLSTLLRPFEFSVERLSVRTSQLETRVCDRFPLRFDPYSLFNPQVSLAASSSSNSNLSSLQAAAGVPRPSSIARSPEDVLDLVNQLIASNIKTWDAKVPRPTLHGDEDTDSNAPLNGEQTISSKEKSSNDDDDDDDDDDDAEFTGKSPKVPSSIAELARQSTEKLTPWFAAVQNLVLRQRPITKHETFGHPVSVLIAVSSASPDPMNDFARLYEIASSSNPFPSLPYVDPDTLKYYVLIHDVRTSGADLSSSMDILEQVKKTYGLHCCLLPINSASDDRQTPGPAIAGMWDEWLGSPSPISPNPASPVPGRGGSGQTAQIGAFIDAEDVKRIKGFVRELTAQSIVPFMERYVQHMSEHLANSRKGLTNRLFGASKKLFGGVGGAQTKSSGSGTLSISGGYNTQYDFYVYSSIEAQTRRLADFAFTIRDYRLAASMYDMGRKDFSGDRAFRHAAGATEMFGLSHLLIMYTSRSPPIDVDSYLAQACHEYGLRSGASGDASSAAGGSGNSGTPTPLPDNSPLRATLLYYEAYRMLNYLRPAPTGLLRMAQVSDEVLSPLLLEQAAIACLQLRPRPSLRKYALYNVMAAHRYQACGQKILSLRCYAQAAAVYRSKGWTLVENHIEHELGTQAYNDGDSNLAVHHLLKLIRPSANANSEHAAFLSALQTAHKYSDHQGGDDANGATSVVKTELKLTYPLFDVTRSTLRFIPQSSASATSLIDDTTWSRLEEDLIERGLEDRVLADGTKQKRKRPTASTSTQAREVPVHQTFWLDLVAMNPLTVELVLSNIRPIFSRTDTSGKMDEAARDHTLSDGDLEVEDPGRIILAPGEERIVRVPIKIKVEAPALRVSRLTFLLADTIPLVQALEKKGQRLSKTKDERINATYAPDLSLAVSVHGLRPTLTAQILDAPASCYLGETRRLAVVLKNEGQTDINDLRALCNAPEAATFEGDDDSTAAGLANVDVATDPKAQSVRTVQNDLVPSKPESLVDPMTQASLGPGEQIQVQLTLHPVRAGPTALAWLLSFSSPDGETYLSRLALVTHVEPIMDVFVQCRPCKDTTSCDYELTVEATNLSPKQKVKIDALSVLSPGWTLSADLPGLSGAAVSILPLQVWRQSLRISRLLHGDPTDTNKDPYEHTALKLQDLLLSRDVKRDAPHPIDLTQSMVAFGSGSSVSDLPGPLIRNARRCWRTTNLAVEFSSIAARDRVKTFILYQPDELDVGVRFSLPALAVKDGERPRKGQVDVYGLQAGPTRNRISSITHPSGSESGGVRSMYAETAKELASLLTSVLASRLAVDQNPVVTAVARVQTGPDGKVDVDRFDVSVRNFSDVYTAEVAIELLEDTDVGSIDGRGEAIRPLSAWIGRRTLRCRLAPGANTVLHARRKSDGKRTSRSARYVVGVTCCLTSVISDGTDDVERGRAVARFVEQH</sequence>